<accession>A0A7R9Q8J8</accession>
<dbReference type="OrthoDB" id="74240at2759"/>
<protein>
    <recommendedName>
        <fullName evidence="1">Complex 1 LYR protein domain-containing protein</fullName>
    </recommendedName>
</protein>
<proteinExistence type="predicted"/>
<dbReference type="Pfam" id="PF05347">
    <property type="entry name" value="Complex1_LYR"/>
    <property type="match status" value="1"/>
</dbReference>
<keyword evidence="3" id="KW-1185">Reference proteome</keyword>
<evidence type="ECO:0000313" key="2">
    <source>
        <dbReference type="EMBL" id="CAD7635500.1"/>
    </source>
</evidence>
<feature type="domain" description="Complex 1 LYR protein" evidence="1">
    <location>
        <begin position="20"/>
        <end position="57"/>
    </location>
</feature>
<feature type="non-terminal residue" evidence="2">
    <location>
        <position position="1"/>
    </location>
</feature>
<dbReference type="AlphaFoldDB" id="A0A7R9Q8J8"/>
<name>A0A7R9Q8J8_9ACAR</name>
<dbReference type="EMBL" id="OC871590">
    <property type="protein sequence ID" value="CAD7635500.1"/>
    <property type="molecule type" value="Genomic_DNA"/>
</dbReference>
<dbReference type="EMBL" id="CAJPIZ010017015">
    <property type="protein sequence ID" value="CAG2115930.1"/>
    <property type="molecule type" value="Genomic_DNA"/>
</dbReference>
<organism evidence="2">
    <name type="scientific">Medioppia subpectinata</name>
    <dbReference type="NCBI Taxonomy" id="1979941"/>
    <lineage>
        <taxon>Eukaryota</taxon>
        <taxon>Metazoa</taxon>
        <taxon>Ecdysozoa</taxon>
        <taxon>Arthropoda</taxon>
        <taxon>Chelicerata</taxon>
        <taxon>Arachnida</taxon>
        <taxon>Acari</taxon>
        <taxon>Acariformes</taxon>
        <taxon>Sarcoptiformes</taxon>
        <taxon>Oribatida</taxon>
        <taxon>Brachypylina</taxon>
        <taxon>Oppioidea</taxon>
        <taxon>Oppiidae</taxon>
        <taxon>Medioppia</taxon>
    </lineage>
</organism>
<dbReference type="InterPro" id="IPR008011">
    <property type="entry name" value="Complex1_LYR_dom"/>
</dbReference>
<sequence length="64" mass="8007">KNNIIFVINLKLESWFVLRQQTLSLYKDFLKLIRRTDNHKELKDWIRDEFRQNIHHKQQVCARK</sequence>
<dbReference type="Proteomes" id="UP000759131">
    <property type="component" value="Unassembled WGS sequence"/>
</dbReference>
<reference evidence="2" key="1">
    <citation type="submission" date="2020-11" db="EMBL/GenBank/DDBJ databases">
        <authorList>
            <person name="Tran Van P."/>
        </authorList>
    </citation>
    <scope>NUCLEOTIDE SEQUENCE</scope>
</reference>
<evidence type="ECO:0000259" key="1">
    <source>
        <dbReference type="Pfam" id="PF05347"/>
    </source>
</evidence>
<evidence type="ECO:0000313" key="3">
    <source>
        <dbReference type="Proteomes" id="UP000759131"/>
    </source>
</evidence>
<gene>
    <name evidence="2" type="ORF">OSB1V03_LOCUS15891</name>
</gene>